<dbReference type="InterPro" id="IPR002347">
    <property type="entry name" value="SDR_fam"/>
</dbReference>
<comment type="similarity">
    <text evidence="1">Belongs to the short-chain dehydrogenases/reductases (SDR) family.</text>
</comment>
<evidence type="ECO:0000313" key="5">
    <source>
        <dbReference type="Proteomes" id="UP000566819"/>
    </source>
</evidence>
<comment type="caution">
    <text evidence="4">The sequence shown here is derived from an EMBL/GenBank/DDBJ whole genome shotgun (WGS) entry which is preliminary data.</text>
</comment>
<reference evidence="4 5" key="1">
    <citation type="submission" date="2020-03" db="EMBL/GenBank/DDBJ databases">
        <title>Draft Genome Sequence of Cudoniella acicularis.</title>
        <authorList>
            <person name="Buettner E."/>
            <person name="Kellner H."/>
        </authorList>
    </citation>
    <scope>NUCLEOTIDE SEQUENCE [LARGE SCALE GENOMIC DNA]</scope>
    <source>
        <strain evidence="4 5">DSM 108380</strain>
    </source>
</reference>
<evidence type="ECO:0000256" key="1">
    <source>
        <dbReference type="ARBA" id="ARBA00006484"/>
    </source>
</evidence>
<evidence type="ECO:0000256" key="2">
    <source>
        <dbReference type="ARBA" id="ARBA00022857"/>
    </source>
</evidence>
<evidence type="ECO:0000313" key="4">
    <source>
        <dbReference type="EMBL" id="KAF4631734.1"/>
    </source>
</evidence>
<keyword evidence="5" id="KW-1185">Reference proteome</keyword>
<proteinExistence type="inferred from homology"/>
<name>A0A8H4RN14_9HELO</name>
<dbReference type="SUPFAM" id="SSF51735">
    <property type="entry name" value="NAD(P)-binding Rossmann-fold domains"/>
    <property type="match status" value="1"/>
</dbReference>
<gene>
    <name evidence="4" type="ORF">G7Y89_g6394</name>
</gene>
<dbReference type="Pfam" id="PF00106">
    <property type="entry name" value="adh_short"/>
    <property type="match status" value="1"/>
</dbReference>
<keyword evidence="2" id="KW-0521">NADP</keyword>
<dbReference type="PANTHER" id="PTHR24320">
    <property type="entry name" value="RETINOL DEHYDROGENASE"/>
    <property type="match status" value="1"/>
</dbReference>
<dbReference type="AlphaFoldDB" id="A0A8H4RN14"/>
<dbReference type="Gene3D" id="3.40.50.720">
    <property type="entry name" value="NAD(P)-binding Rossmann-like Domain"/>
    <property type="match status" value="1"/>
</dbReference>
<dbReference type="EMBL" id="JAAMPI010000415">
    <property type="protein sequence ID" value="KAF4631734.1"/>
    <property type="molecule type" value="Genomic_DNA"/>
</dbReference>
<organism evidence="4 5">
    <name type="scientific">Cudoniella acicularis</name>
    <dbReference type="NCBI Taxonomy" id="354080"/>
    <lineage>
        <taxon>Eukaryota</taxon>
        <taxon>Fungi</taxon>
        <taxon>Dikarya</taxon>
        <taxon>Ascomycota</taxon>
        <taxon>Pezizomycotina</taxon>
        <taxon>Leotiomycetes</taxon>
        <taxon>Helotiales</taxon>
        <taxon>Tricladiaceae</taxon>
        <taxon>Cudoniella</taxon>
    </lineage>
</organism>
<dbReference type="InterPro" id="IPR036291">
    <property type="entry name" value="NAD(P)-bd_dom_sf"/>
</dbReference>
<dbReference type="PANTHER" id="PTHR24320:SF282">
    <property type="entry name" value="WW DOMAIN-CONTAINING OXIDOREDUCTASE"/>
    <property type="match status" value="1"/>
</dbReference>
<accession>A0A8H4RN14</accession>
<evidence type="ECO:0008006" key="6">
    <source>
        <dbReference type="Google" id="ProtNLM"/>
    </source>
</evidence>
<keyword evidence="3" id="KW-0560">Oxidoreductase</keyword>
<evidence type="ECO:0000256" key="3">
    <source>
        <dbReference type="ARBA" id="ARBA00023002"/>
    </source>
</evidence>
<dbReference type="OrthoDB" id="191139at2759"/>
<protein>
    <recommendedName>
        <fullName evidence="6">NAD(P)-binding protein</fullName>
    </recommendedName>
</protein>
<dbReference type="GO" id="GO:0016491">
    <property type="term" value="F:oxidoreductase activity"/>
    <property type="evidence" value="ECO:0007669"/>
    <property type="project" value="UniProtKB-KW"/>
</dbReference>
<sequence>MTFHPDSLPDLTGKVYIVQAGTQAYRSGYYTVARLTEHGAHVYMCARSPTKGNTAIASIKTLYPHANITLLEIDHLSLSSVVSAANLFLAKETSLHGLVNNAGIMATPLEISKDGHEAQWQTNYLAHWVFTSHLLPIMLSTSKTLPPGSVRIVNLTSAGHYSAPKEGINFADASLRNGDNMTRYGQSKLANALHAKILNRLYGPWSLAATAGKGEIWTAAVHPGLVESNLGTRAEFPTTMKVILAIYRAVGGKMMDGDKGSWTSVFCVASPEMKKELSGTYFQRIAEAGWQSGMAKNIKLAERLEEWTREEMKKEGWVK</sequence>
<dbReference type="Proteomes" id="UP000566819">
    <property type="component" value="Unassembled WGS sequence"/>
</dbReference>